<feature type="compositionally biased region" description="Basic and acidic residues" evidence="1">
    <location>
        <begin position="248"/>
        <end position="284"/>
    </location>
</feature>
<comment type="caution">
    <text evidence="3">The sequence shown here is derived from an EMBL/GenBank/DDBJ whole genome shotgun (WGS) entry which is preliminary data.</text>
</comment>
<evidence type="ECO:0000256" key="2">
    <source>
        <dbReference type="SAM" id="SignalP"/>
    </source>
</evidence>
<feature type="region of interest" description="Disordered" evidence="1">
    <location>
        <begin position="110"/>
        <end position="161"/>
    </location>
</feature>
<organism evidence="3 4">
    <name type="scientific">Paenibacillus plantarum</name>
    <dbReference type="NCBI Taxonomy" id="2654975"/>
    <lineage>
        <taxon>Bacteria</taxon>
        <taxon>Bacillati</taxon>
        <taxon>Bacillota</taxon>
        <taxon>Bacilli</taxon>
        <taxon>Bacillales</taxon>
        <taxon>Paenibacillaceae</taxon>
        <taxon>Paenibacillus</taxon>
    </lineage>
</organism>
<protein>
    <recommendedName>
        <fullName evidence="5">DUF5666 domain-containing protein</fullName>
    </recommendedName>
</protein>
<feature type="signal peptide" evidence="2">
    <location>
        <begin position="1"/>
        <end position="26"/>
    </location>
</feature>
<dbReference type="Proteomes" id="UP000653578">
    <property type="component" value="Unassembled WGS sequence"/>
</dbReference>
<name>A0ABX1XGH9_9BACL</name>
<reference evidence="3 4" key="1">
    <citation type="submission" date="2019-10" db="EMBL/GenBank/DDBJ databases">
        <title>Description of Paenibacillus humi sp. nov.</title>
        <authorList>
            <person name="Carlier A."/>
            <person name="Qi S."/>
        </authorList>
    </citation>
    <scope>NUCLEOTIDE SEQUENCE [LARGE SCALE GENOMIC DNA]</scope>
    <source>
        <strain evidence="3 4">LMG 31461</strain>
    </source>
</reference>
<evidence type="ECO:0000313" key="3">
    <source>
        <dbReference type="EMBL" id="NOU67578.1"/>
    </source>
</evidence>
<dbReference type="RefSeq" id="WP_171634417.1">
    <property type="nucleotide sequence ID" value="NZ_WHNY01000069.1"/>
</dbReference>
<accession>A0ABX1XGH9</accession>
<feature type="chain" id="PRO_5047033217" description="DUF5666 domain-containing protein" evidence="2">
    <location>
        <begin position="27"/>
        <end position="284"/>
    </location>
</feature>
<evidence type="ECO:0000313" key="4">
    <source>
        <dbReference type="Proteomes" id="UP000653578"/>
    </source>
</evidence>
<feature type="compositionally biased region" description="Low complexity" evidence="1">
    <location>
        <begin position="124"/>
        <end position="133"/>
    </location>
</feature>
<proteinExistence type="predicted"/>
<keyword evidence="2" id="KW-0732">Signal</keyword>
<keyword evidence="4" id="KW-1185">Reference proteome</keyword>
<gene>
    <name evidence="3" type="ORF">GC096_26405</name>
</gene>
<evidence type="ECO:0008006" key="5">
    <source>
        <dbReference type="Google" id="ProtNLM"/>
    </source>
</evidence>
<dbReference type="EMBL" id="WHNY01000069">
    <property type="protein sequence ID" value="NOU67578.1"/>
    <property type="molecule type" value="Genomic_DNA"/>
</dbReference>
<feature type="region of interest" description="Disordered" evidence="1">
    <location>
        <begin position="246"/>
        <end position="284"/>
    </location>
</feature>
<evidence type="ECO:0000256" key="1">
    <source>
        <dbReference type="SAM" id="MobiDB-lite"/>
    </source>
</evidence>
<sequence length="284" mass="30421">MHKRKKITIMAIVIATLMLCGWTAYAATSSSETTSTSIQGKLTTLTADSITLHTDTGDQTVPLASSVWVYLNDEKAQLSDLKTGSEIEVILNNKKQAAYVKGSSETAIATESAQPVSPVPSVSPVPDLAAPSPTVGPTATPTKVENKPEASPSGSRSDLKDVDISVDGQHFNFHLKQTKGAQGSQYDLSIQSPQAGRIHLTGSQAQAWISKLLGSVDLSAPGARETVSQQLAKQYNLEAGKLNVHLNVHADDKEDDKKDDKKDVKKPQKEKSNDKKPGNNNKHD</sequence>